<keyword evidence="2" id="KW-0472">Membrane</keyword>
<evidence type="ECO:0000256" key="1">
    <source>
        <dbReference type="SAM" id="MobiDB-lite"/>
    </source>
</evidence>
<dbReference type="EMBL" id="JAAAIL010000225">
    <property type="protein sequence ID" value="KAG0278038.1"/>
    <property type="molecule type" value="Genomic_DNA"/>
</dbReference>
<evidence type="ECO:0000313" key="4">
    <source>
        <dbReference type="Proteomes" id="UP001194580"/>
    </source>
</evidence>
<gene>
    <name evidence="3" type="ORF">BGZ95_004838</name>
</gene>
<sequence>MGQIQLRQMRKWMVFITTLNLIGMLAWYGYVGYLIENSSGGRRLLWGDWSIIISAIGFFFAYVFSLRGTTAVAIHKYLRAFLFLVPTGVVLYITCNTINRVLEVYSSAPSTYYRRTPPFQCMLGDYRCFLVYTNLFMSLITALFVAIEVGMTVAWGPLEKKHQFGAHGYAQNANVIIVSPDLPYQQQQQPLYYLPHQQQSQQQPLYPQMQQVQRQEEQQPGLPPQQAILVGPNVLPQSAFSQQQQQQEQQQYQQQAPVASTLAYLPYTPSTHTQSPVAATATSGFQPSPEPSPQPLSGNQPSPYTPAH</sequence>
<keyword evidence="4" id="KW-1185">Reference proteome</keyword>
<feature type="transmembrane region" description="Helical" evidence="2">
    <location>
        <begin position="45"/>
        <end position="65"/>
    </location>
</feature>
<reference evidence="3" key="1">
    <citation type="journal article" date="2020" name="Fungal Divers.">
        <title>Resolving the Mortierellaceae phylogeny through synthesis of multi-gene phylogenetics and phylogenomics.</title>
        <authorList>
            <person name="Vandepol N."/>
            <person name="Liber J."/>
            <person name="Desiro A."/>
            <person name="Na H."/>
            <person name="Kennedy M."/>
            <person name="Barry K."/>
            <person name="Grigoriev I.V."/>
            <person name="Miller A.N."/>
            <person name="O'Donnell K."/>
            <person name="Stajich J.E."/>
            <person name="Bonito G."/>
        </authorList>
    </citation>
    <scope>NUCLEOTIDE SEQUENCE</scope>
    <source>
        <strain evidence="3">NRRL 28262</strain>
    </source>
</reference>
<evidence type="ECO:0000313" key="3">
    <source>
        <dbReference type="EMBL" id="KAG0278038.1"/>
    </source>
</evidence>
<dbReference type="AlphaFoldDB" id="A0AAD4DHJ2"/>
<dbReference type="Proteomes" id="UP001194580">
    <property type="component" value="Unassembled WGS sequence"/>
</dbReference>
<keyword evidence="2" id="KW-1133">Transmembrane helix</keyword>
<feature type="compositionally biased region" description="Polar residues" evidence="1">
    <location>
        <begin position="268"/>
        <end position="285"/>
    </location>
</feature>
<accession>A0AAD4DHJ2</accession>
<feature type="transmembrane region" description="Helical" evidence="2">
    <location>
        <begin position="12"/>
        <end position="33"/>
    </location>
</feature>
<protein>
    <submittedName>
        <fullName evidence="3">Uncharacterized protein</fullName>
    </submittedName>
</protein>
<feature type="transmembrane region" description="Helical" evidence="2">
    <location>
        <begin position="77"/>
        <end position="94"/>
    </location>
</feature>
<feature type="transmembrane region" description="Helical" evidence="2">
    <location>
        <begin position="135"/>
        <end position="155"/>
    </location>
</feature>
<evidence type="ECO:0000256" key="2">
    <source>
        <dbReference type="SAM" id="Phobius"/>
    </source>
</evidence>
<comment type="caution">
    <text evidence="3">The sequence shown here is derived from an EMBL/GenBank/DDBJ whole genome shotgun (WGS) entry which is preliminary data.</text>
</comment>
<organism evidence="3 4">
    <name type="scientific">Linnemannia exigua</name>
    <dbReference type="NCBI Taxonomy" id="604196"/>
    <lineage>
        <taxon>Eukaryota</taxon>
        <taxon>Fungi</taxon>
        <taxon>Fungi incertae sedis</taxon>
        <taxon>Mucoromycota</taxon>
        <taxon>Mortierellomycotina</taxon>
        <taxon>Mortierellomycetes</taxon>
        <taxon>Mortierellales</taxon>
        <taxon>Mortierellaceae</taxon>
        <taxon>Linnemannia</taxon>
    </lineage>
</organism>
<name>A0AAD4DHJ2_9FUNG</name>
<proteinExistence type="predicted"/>
<keyword evidence="2" id="KW-0812">Transmembrane</keyword>
<feature type="region of interest" description="Disordered" evidence="1">
    <location>
        <begin position="203"/>
        <end position="228"/>
    </location>
</feature>
<feature type="region of interest" description="Disordered" evidence="1">
    <location>
        <begin position="263"/>
        <end position="308"/>
    </location>
</feature>
<feature type="compositionally biased region" description="Low complexity" evidence="1">
    <location>
        <begin position="203"/>
        <end position="226"/>
    </location>
</feature>